<comment type="caution">
    <text evidence="1">The sequence shown here is derived from an EMBL/GenBank/DDBJ whole genome shotgun (WGS) entry which is preliminary data.</text>
</comment>
<dbReference type="Proteomes" id="UP001139451">
    <property type="component" value="Unassembled WGS sequence"/>
</dbReference>
<protein>
    <submittedName>
        <fullName evidence="1">Uncharacterized protein</fullName>
    </submittedName>
</protein>
<reference evidence="1" key="1">
    <citation type="submission" date="2022-05" db="EMBL/GenBank/DDBJ databases">
        <title>Sphingomonas sp. strain MG17 Genome sequencing and assembly.</title>
        <authorList>
            <person name="Kim I."/>
        </authorList>
    </citation>
    <scope>NUCLEOTIDE SEQUENCE</scope>
    <source>
        <strain evidence="1">MG17</strain>
    </source>
</reference>
<dbReference type="RefSeq" id="WP_254292583.1">
    <property type="nucleotide sequence ID" value="NZ_JAMLDX010000005.1"/>
</dbReference>
<proteinExistence type="predicted"/>
<dbReference type="AlphaFoldDB" id="A0A9X2KLJ0"/>
<name>A0A9X2KLJ0_9SPHN</name>
<evidence type="ECO:0000313" key="1">
    <source>
        <dbReference type="EMBL" id="MCP3730451.1"/>
    </source>
</evidence>
<keyword evidence="2" id="KW-1185">Reference proteome</keyword>
<accession>A0A9X2KLJ0</accession>
<sequence length="129" mass="12571">MTAKVGNERTTDAQMVAIGTGREGEDFKPLLAGDDYETVAASQANQVLGATGASGDLLAALTIVPATTSPGAVSIKDGDGAAITLFAGGADSVGSLIPFAVALGIKSTGGAWKVTTGANVSVIAAGEFS</sequence>
<dbReference type="EMBL" id="JAMLDX010000005">
    <property type="protein sequence ID" value="MCP3730451.1"/>
    <property type="molecule type" value="Genomic_DNA"/>
</dbReference>
<gene>
    <name evidence="1" type="ORF">M9978_08415</name>
</gene>
<organism evidence="1 2">
    <name type="scientific">Sphingomonas tagetis</name>
    <dbReference type="NCBI Taxonomy" id="2949092"/>
    <lineage>
        <taxon>Bacteria</taxon>
        <taxon>Pseudomonadati</taxon>
        <taxon>Pseudomonadota</taxon>
        <taxon>Alphaproteobacteria</taxon>
        <taxon>Sphingomonadales</taxon>
        <taxon>Sphingomonadaceae</taxon>
        <taxon>Sphingomonas</taxon>
    </lineage>
</organism>
<evidence type="ECO:0000313" key="2">
    <source>
        <dbReference type="Proteomes" id="UP001139451"/>
    </source>
</evidence>